<reference evidence="9" key="2">
    <citation type="submission" date="2025-08" db="UniProtKB">
        <authorList>
            <consortium name="Ensembl"/>
        </authorList>
    </citation>
    <scope>IDENTIFICATION</scope>
</reference>
<keyword evidence="6 8" id="KW-0472">Membrane</keyword>
<dbReference type="Proteomes" id="UP000472267">
    <property type="component" value="Chromosome 1"/>
</dbReference>
<dbReference type="InterPro" id="IPR035595">
    <property type="entry name" value="UDP_glycos_trans_CS"/>
</dbReference>
<dbReference type="GO" id="GO:0016020">
    <property type="term" value="C:membrane"/>
    <property type="evidence" value="ECO:0007669"/>
    <property type="project" value="UniProtKB-SubCell"/>
</dbReference>
<evidence type="ECO:0000313" key="9">
    <source>
        <dbReference type="Ensembl" id="ENSSFAP00005042446.1"/>
    </source>
</evidence>
<sequence>MMRLVCCCSALLLLILTPRVCQGGNILVLPAEGSHWVNMDIVLQALHSRGHSVTVMRSNKSWYIKEKAPHYNTITVQVERSIDESFVAPVVSETLAFERGAIPLTHFLYTTFGMLGVFREAHEIVGEFASALLDNTELVTRIKDSKFDLLLTDPCWGGGAIVAKYFNLPLVYNVRWLIAGEAHFGIAPSPISYIPITGSGNTDKMSFRQRVKNMMLHIFSQIQNNIASRDIYQKVCEKYLGPDCDYHQLMIDADIWLMRTDFVFEYPRPTMPNVIYMGGFQCKPAKPLPQHLEDFVQSSGDHGFIIMSLGTFVSELPADLANEIAATFAKLPQKVIWRYKGEKPDTLGNNTLLVDWMPQNDLLGHPKIKLFVAHGGTNGIQEALYHGVPVVGIPLFFDQYDNILRLADRGGAKILSVATMDKDDNFLKAIQEVLTEPSYRNHMQRLSRLHRDKPVTPMDNALFWMEFVMRHKGAAHLKAQGNRMPWYSYHSVDVALFLVGALILLLFTVFFLLRCLCAAVCKRKAKRD</sequence>
<evidence type="ECO:0000256" key="7">
    <source>
        <dbReference type="RuleBase" id="RU003718"/>
    </source>
</evidence>
<dbReference type="Gene3D" id="3.40.50.2000">
    <property type="entry name" value="Glycogen Phosphorylase B"/>
    <property type="match status" value="2"/>
</dbReference>
<reference evidence="9" key="3">
    <citation type="submission" date="2025-09" db="UniProtKB">
        <authorList>
            <consortium name="Ensembl"/>
        </authorList>
    </citation>
    <scope>IDENTIFICATION</scope>
</reference>
<dbReference type="AlphaFoldDB" id="A0A672IKU6"/>
<dbReference type="EC" id="2.4.1.17" evidence="8"/>
<name>A0A672IKU6_SALFA</name>
<evidence type="ECO:0000256" key="4">
    <source>
        <dbReference type="ARBA" id="ARBA00022692"/>
    </source>
</evidence>
<proteinExistence type="inferred from homology"/>
<evidence type="ECO:0000256" key="8">
    <source>
        <dbReference type="RuleBase" id="RU362059"/>
    </source>
</evidence>
<dbReference type="InterPro" id="IPR050271">
    <property type="entry name" value="UDP-glycosyltransferase"/>
</dbReference>
<dbReference type="PANTHER" id="PTHR48043:SF48">
    <property type="entry name" value="UDP GLUCURONOSYLTRANSFERASE 5 FAMILY, POLYPEPTIDE C2-RELATED"/>
    <property type="match status" value="1"/>
</dbReference>
<comment type="subcellular location">
    <subcellularLocation>
        <location evidence="8">Membrane</location>
        <topology evidence="8">Single-pass membrane protein</topology>
    </subcellularLocation>
</comment>
<dbReference type="FunFam" id="3.40.50.2000:FF:000001">
    <property type="entry name" value="UDP-glucuronosyltransferase"/>
    <property type="match status" value="1"/>
</dbReference>
<comment type="similarity">
    <text evidence="1 7">Belongs to the UDP-glycosyltransferase family.</text>
</comment>
<evidence type="ECO:0000256" key="6">
    <source>
        <dbReference type="ARBA" id="ARBA00023136"/>
    </source>
</evidence>
<keyword evidence="3 7" id="KW-0808">Transferase</keyword>
<comment type="catalytic activity">
    <reaction evidence="8">
        <text>glucuronate acceptor + UDP-alpha-D-glucuronate = acceptor beta-D-glucuronoside + UDP + H(+)</text>
        <dbReference type="Rhea" id="RHEA:21032"/>
        <dbReference type="ChEBI" id="CHEBI:15378"/>
        <dbReference type="ChEBI" id="CHEBI:58052"/>
        <dbReference type="ChEBI" id="CHEBI:58223"/>
        <dbReference type="ChEBI" id="CHEBI:132367"/>
        <dbReference type="ChEBI" id="CHEBI:132368"/>
        <dbReference type="EC" id="2.4.1.17"/>
    </reaction>
</comment>
<protein>
    <recommendedName>
        <fullName evidence="8">UDP-glucuronosyltransferase</fullName>
        <ecNumber evidence="8">2.4.1.17</ecNumber>
    </recommendedName>
</protein>
<reference evidence="9" key="1">
    <citation type="submission" date="2019-06" db="EMBL/GenBank/DDBJ databases">
        <authorList>
            <consortium name="Wellcome Sanger Institute Data Sharing"/>
        </authorList>
    </citation>
    <scope>NUCLEOTIDE SEQUENCE [LARGE SCALE GENOMIC DNA]</scope>
</reference>
<organism evidence="9 10">
    <name type="scientific">Salarias fasciatus</name>
    <name type="common">Jewelled blenny</name>
    <name type="synonym">Blennius fasciatus</name>
    <dbReference type="NCBI Taxonomy" id="181472"/>
    <lineage>
        <taxon>Eukaryota</taxon>
        <taxon>Metazoa</taxon>
        <taxon>Chordata</taxon>
        <taxon>Craniata</taxon>
        <taxon>Vertebrata</taxon>
        <taxon>Euteleostomi</taxon>
        <taxon>Actinopterygii</taxon>
        <taxon>Neopterygii</taxon>
        <taxon>Teleostei</taxon>
        <taxon>Neoteleostei</taxon>
        <taxon>Acanthomorphata</taxon>
        <taxon>Ovalentaria</taxon>
        <taxon>Blenniimorphae</taxon>
        <taxon>Blenniiformes</taxon>
        <taxon>Blennioidei</taxon>
        <taxon>Blenniidae</taxon>
        <taxon>Salariinae</taxon>
        <taxon>Salarias</taxon>
    </lineage>
</organism>
<gene>
    <name evidence="9" type="primary">LOC115393847</name>
</gene>
<evidence type="ECO:0000256" key="5">
    <source>
        <dbReference type="ARBA" id="ARBA00022989"/>
    </source>
</evidence>
<evidence type="ECO:0000256" key="2">
    <source>
        <dbReference type="ARBA" id="ARBA00022676"/>
    </source>
</evidence>
<dbReference type="Pfam" id="PF00201">
    <property type="entry name" value="UDPGT"/>
    <property type="match status" value="1"/>
</dbReference>
<evidence type="ECO:0000256" key="3">
    <source>
        <dbReference type="ARBA" id="ARBA00022679"/>
    </source>
</evidence>
<evidence type="ECO:0000256" key="1">
    <source>
        <dbReference type="ARBA" id="ARBA00009995"/>
    </source>
</evidence>
<dbReference type="Ensembl" id="ENSSFAT00005043984.1">
    <property type="protein sequence ID" value="ENSSFAP00005042446.1"/>
    <property type="gene ID" value="ENSSFAG00005021068.1"/>
</dbReference>
<evidence type="ECO:0000313" key="10">
    <source>
        <dbReference type="Proteomes" id="UP000472267"/>
    </source>
</evidence>
<keyword evidence="4 8" id="KW-0812">Transmembrane</keyword>
<dbReference type="InParanoid" id="A0A672IKU6"/>
<feature type="transmembrane region" description="Helical" evidence="8">
    <location>
        <begin position="494"/>
        <end position="521"/>
    </location>
</feature>
<accession>A0A672IKU6</accession>
<keyword evidence="8" id="KW-0732">Signal</keyword>
<dbReference type="CDD" id="cd03784">
    <property type="entry name" value="GT1_Gtf-like"/>
    <property type="match status" value="1"/>
</dbReference>
<dbReference type="PROSITE" id="PS00375">
    <property type="entry name" value="UDPGT"/>
    <property type="match status" value="1"/>
</dbReference>
<keyword evidence="2 7" id="KW-0328">Glycosyltransferase</keyword>
<keyword evidence="5 8" id="KW-1133">Transmembrane helix</keyword>
<dbReference type="GO" id="GO:0015020">
    <property type="term" value="F:glucuronosyltransferase activity"/>
    <property type="evidence" value="ECO:0007669"/>
    <property type="project" value="UniProtKB-EC"/>
</dbReference>
<dbReference type="FunCoup" id="A0A672IKU6">
    <property type="interactions" value="121"/>
</dbReference>
<feature type="signal peptide" evidence="8">
    <location>
        <begin position="1"/>
        <end position="23"/>
    </location>
</feature>
<dbReference type="SUPFAM" id="SSF53756">
    <property type="entry name" value="UDP-Glycosyltransferase/glycogen phosphorylase"/>
    <property type="match status" value="1"/>
</dbReference>
<keyword evidence="10" id="KW-1185">Reference proteome</keyword>
<dbReference type="PANTHER" id="PTHR48043">
    <property type="entry name" value="EG:EG0003.4 PROTEIN-RELATED"/>
    <property type="match status" value="1"/>
</dbReference>
<feature type="chain" id="PRO_5025706649" description="UDP-glucuronosyltransferase" evidence="8">
    <location>
        <begin position="24"/>
        <end position="528"/>
    </location>
</feature>
<dbReference type="InterPro" id="IPR002213">
    <property type="entry name" value="UDP_glucos_trans"/>
</dbReference>